<dbReference type="EMBL" id="JAHMHR010000009">
    <property type="protein sequence ID" value="KAK1689174.1"/>
    <property type="molecule type" value="Genomic_DNA"/>
</dbReference>
<dbReference type="Proteomes" id="UP001224890">
    <property type="component" value="Unassembled WGS sequence"/>
</dbReference>
<proteinExistence type="predicted"/>
<protein>
    <submittedName>
        <fullName evidence="1">Uncharacterized protein</fullName>
    </submittedName>
</protein>
<dbReference type="RefSeq" id="XP_060432869.1">
    <property type="nucleotide sequence ID" value="XM_060571987.1"/>
</dbReference>
<dbReference type="GeneID" id="85456513"/>
<sequence>MSELSGLRYRADVIAISIHGCSGNIGGVHEHSDFTSGLSTGLIDYTLVESSLLQPMWYSARGPDVLFAPFPLSRITWVMVGMDSDDTTFLRCTQTAEPMSVIAGGHLMSAQCQPVGYAQVVALFSHVIAAVTCVGINVRWTPGGKREKAYSSLRRVSWWSFTRGIGAKPTHMLVLICPQITHGPPV</sequence>
<accession>A0AAJ0ARR6</accession>
<gene>
    <name evidence="1" type="ORF">BDP55DRAFT_629147</name>
</gene>
<dbReference type="AlphaFoldDB" id="A0AAJ0ARR6"/>
<reference evidence="1" key="1">
    <citation type="submission" date="2021-06" db="EMBL/GenBank/DDBJ databases">
        <title>Comparative genomics, transcriptomics and evolutionary studies reveal genomic signatures of adaptation to plant cell wall in hemibiotrophic fungi.</title>
        <authorList>
            <consortium name="DOE Joint Genome Institute"/>
            <person name="Baroncelli R."/>
            <person name="Diaz J.F."/>
            <person name="Benocci T."/>
            <person name="Peng M."/>
            <person name="Battaglia E."/>
            <person name="Haridas S."/>
            <person name="Andreopoulos W."/>
            <person name="Labutti K."/>
            <person name="Pangilinan J."/>
            <person name="Floch G.L."/>
            <person name="Makela M.R."/>
            <person name="Henrissat B."/>
            <person name="Grigoriev I.V."/>
            <person name="Crouch J.A."/>
            <person name="De Vries R.P."/>
            <person name="Sukno S.A."/>
            <person name="Thon M.R."/>
        </authorList>
    </citation>
    <scope>NUCLEOTIDE SEQUENCE</scope>
    <source>
        <strain evidence="1">CBS 193.32</strain>
    </source>
</reference>
<keyword evidence="2" id="KW-1185">Reference proteome</keyword>
<evidence type="ECO:0000313" key="2">
    <source>
        <dbReference type="Proteomes" id="UP001224890"/>
    </source>
</evidence>
<comment type="caution">
    <text evidence="1">The sequence shown here is derived from an EMBL/GenBank/DDBJ whole genome shotgun (WGS) entry which is preliminary data.</text>
</comment>
<evidence type="ECO:0000313" key="1">
    <source>
        <dbReference type="EMBL" id="KAK1689174.1"/>
    </source>
</evidence>
<name>A0AAJ0ARR6_9PEZI</name>
<organism evidence="1 2">
    <name type="scientific">Colletotrichum godetiae</name>
    <dbReference type="NCBI Taxonomy" id="1209918"/>
    <lineage>
        <taxon>Eukaryota</taxon>
        <taxon>Fungi</taxon>
        <taxon>Dikarya</taxon>
        <taxon>Ascomycota</taxon>
        <taxon>Pezizomycotina</taxon>
        <taxon>Sordariomycetes</taxon>
        <taxon>Hypocreomycetidae</taxon>
        <taxon>Glomerellales</taxon>
        <taxon>Glomerellaceae</taxon>
        <taxon>Colletotrichum</taxon>
        <taxon>Colletotrichum acutatum species complex</taxon>
    </lineage>
</organism>